<evidence type="ECO:0000256" key="4">
    <source>
        <dbReference type="ARBA" id="ARBA00022448"/>
    </source>
</evidence>
<name>A0A644SYL3_9ZZZZ</name>
<feature type="transmembrane region" description="Helical" evidence="10">
    <location>
        <begin position="139"/>
        <end position="156"/>
    </location>
</feature>
<keyword evidence="8 10" id="KW-0472">Membrane</keyword>
<comment type="subcellular location">
    <subcellularLocation>
        <location evidence="1">Cell membrane</location>
        <topology evidence="1">Multi-pass membrane protein</topology>
    </subcellularLocation>
</comment>
<evidence type="ECO:0000256" key="3">
    <source>
        <dbReference type="ARBA" id="ARBA00022106"/>
    </source>
</evidence>
<dbReference type="PANTHER" id="PTHR43823:SF3">
    <property type="entry name" value="MULTIDRUG EXPORT PROTEIN MEPA"/>
    <property type="match status" value="1"/>
</dbReference>
<dbReference type="EMBL" id="VSSQ01000010">
    <property type="protein sequence ID" value="MPL59766.1"/>
    <property type="molecule type" value="Genomic_DNA"/>
</dbReference>
<dbReference type="AlphaFoldDB" id="A0A644SYL3"/>
<feature type="transmembrane region" description="Helical" evidence="10">
    <location>
        <begin position="238"/>
        <end position="262"/>
    </location>
</feature>
<organism evidence="11">
    <name type="scientific">bioreactor metagenome</name>
    <dbReference type="NCBI Taxonomy" id="1076179"/>
    <lineage>
        <taxon>unclassified sequences</taxon>
        <taxon>metagenomes</taxon>
        <taxon>ecological metagenomes</taxon>
    </lineage>
</organism>
<dbReference type="InterPro" id="IPR002528">
    <property type="entry name" value="MATE_fam"/>
</dbReference>
<evidence type="ECO:0000256" key="2">
    <source>
        <dbReference type="ARBA" id="ARBA00008417"/>
    </source>
</evidence>
<keyword evidence="5" id="KW-1003">Cell membrane</keyword>
<dbReference type="PANTHER" id="PTHR43823">
    <property type="entry name" value="SPORULATION PROTEIN YKVU"/>
    <property type="match status" value="1"/>
</dbReference>
<evidence type="ECO:0000256" key="7">
    <source>
        <dbReference type="ARBA" id="ARBA00022989"/>
    </source>
</evidence>
<feature type="transmembrane region" description="Helical" evidence="10">
    <location>
        <begin position="274"/>
        <end position="295"/>
    </location>
</feature>
<feature type="transmembrane region" description="Helical" evidence="10">
    <location>
        <begin position="20"/>
        <end position="40"/>
    </location>
</feature>
<proteinExistence type="inferred from homology"/>
<feature type="transmembrane region" description="Helical" evidence="10">
    <location>
        <begin position="96"/>
        <end position="119"/>
    </location>
</feature>
<keyword evidence="9" id="KW-0046">Antibiotic resistance</keyword>
<evidence type="ECO:0000256" key="10">
    <source>
        <dbReference type="SAM" id="Phobius"/>
    </source>
</evidence>
<feature type="transmembrane region" description="Helical" evidence="10">
    <location>
        <begin position="316"/>
        <end position="340"/>
    </location>
</feature>
<dbReference type="GO" id="GO:0015297">
    <property type="term" value="F:antiporter activity"/>
    <property type="evidence" value="ECO:0007669"/>
    <property type="project" value="InterPro"/>
</dbReference>
<gene>
    <name evidence="11" type="primary">mepA_1</name>
    <name evidence="11" type="ORF">SDC9_05321</name>
</gene>
<dbReference type="GO" id="GO:0046677">
    <property type="term" value="P:response to antibiotic"/>
    <property type="evidence" value="ECO:0007669"/>
    <property type="project" value="UniProtKB-KW"/>
</dbReference>
<sequence length="453" mass="48143">MDQDRAQYVTMTERPIGPLITSLAVPTIVSMMVTSIYNMADTFFVSKLGTSASGAVGIVFSLMAIIQAVGFTVGMGSGSWISRLLGEKRTEEAGKVASSGFGLAILFGLGLSVVGLSNLDGLMRILGASATILPYARDYAGYILLAAPVMSASFVLNNILRAEGKAKFAMFGIGAGGMLNIALDPLFIFVFDLGIAGAAIATALSQCVSFLILLTIFLSGKTIVKIKPKIISKKVGTYISILTFGLPSLSRQGLASISTILLNTSAAGYGDAAVAAMAITGKIFLFIFSIILGIGQGYMPVLGYNYGARKFDRVRGAFFFTFKINTLIISVLALGGFFAAESLIRFFIAADPEVIRIGSRAFRFSCASMPLISLGVVCNMTFQSIGKAWTATILATLRQGICLIPLLLVLPRLIGLTGIQLAQPAADLLTFLCCIPFTLHFFRLLEREKRKAA</sequence>
<comment type="similarity">
    <text evidence="2">Belongs to the multi antimicrobial extrusion (MATE) (TC 2.A.66.1) family. MepA subfamily.</text>
</comment>
<feature type="transmembrane region" description="Helical" evidence="10">
    <location>
        <begin position="428"/>
        <end position="445"/>
    </location>
</feature>
<keyword evidence="6 10" id="KW-0812">Transmembrane</keyword>
<dbReference type="Pfam" id="PF01554">
    <property type="entry name" value="MatE"/>
    <property type="match status" value="2"/>
</dbReference>
<dbReference type="InterPro" id="IPR048279">
    <property type="entry name" value="MdtK-like"/>
</dbReference>
<dbReference type="NCBIfam" id="TIGR00797">
    <property type="entry name" value="matE"/>
    <property type="match status" value="1"/>
</dbReference>
<evidence type="ECO:0000256" key="5">
    <source>
        <dbReference type="ARBA" id="ARBA00022475"/>
    </source>
</evidence>
<evidence type="ECO:0000256" key="9">
    <source>
        <dbReference type="ARBA" id="ARBA00023251"/>
    </source>
</evidence>
<keyword evidence="4" id="KW-0813">Transport</keyword>
<evidence type="ECO:0000313" key="11">
    <source>
        <dbReference type="EMBL" id="MPL59766.1"/>
    </source>
</evidence>
<dbReference type="InterPro" id="IPR051327">
    <property type="entry name" value="MATE_MepA_subfamily"/>
</dbReference>
<evidence type="ECO:0000256" key="1">
    <source>
        <dbReference type="ARBA" id="ARBA00004651"/>
    </source>
</evidence>
<accession>A0A644SYL3</accession>
<dbReference type="PIRSF" id="PIRSF006603">
    <property type="entry name" value="DinF"/>
    <property type="match status" value="1"/>
</dbReference>
<dbReference type="CDD" id="cd13143">
    <property type="entry name" value="MATE_MepA_like"/>
    <property type="match status" value="1"/>
</dbReference>
<evidence type="ECO:0000256" key="6">
    <source>
        <dbReference type="ARBA" id="ARBA00022692"/>
    </source>
</evidence>
<feature type="transmembrane region" description="Helical" evidence="10">
    <location>
        <begin position="360"/>
        <end position="382"/>
    </location>
</feature>
<feature type="transmembrane region" description="Helical" evidence="10">
    <location>
        <begin position="195"/>
        <end position="218"/>
    </location>
</feature>
<dbReference type="InterPro" id="IPR045070">
    <property type="entry name" value="MATE_MepA-like"/>
</dbReference>
<dbReference type="GO" id="GO:0005886">
    <property type="term" value="C:plasma membrane"/>
    <property type="evidence" value="ECO:0007669"/>
    <property type="project" value="UniProtKB-SubCell"/>
</dbReference>
<protein>
    <recommendedName>
        <fullName evidence="3">Multidrug export protein MepA</fullName>
    </recommendedName>
</protein>
<feature type="transmembrane region" description="Helical" evidence="10">
    <location>
        <begin position="52"/>
        <end position="75"/>
    </location>
</feature>
<feature type="transmembrane region" description="Helical" evidence="10">
    <location>
        <begin position="403"/>
        <end position="422"/>
    </location>
</feature>
<dbReference type="GO" id="GO:0042910">
    <property type="term" value="F:xenobiotic transmembrane transporter activity"/>
    <property type="evidence" value="ECO:0007669"/>
    <property type="project" value="InterPro"/>
</dbReference>
<keyword evidence="7 10" id="KW-1133">Transmembrane helix</keyword>
<feature type="transmembrane region" description="Helical" evidence="10">
    <location>
        <begin position="168"/>
        <end position="189"/>
    </location>
</feature>
<reference evidence="11" key="1">
    <citation type="submission" date="2019-08" db="EMBL/GenBank/DDBJ databases">
        <authorList>
            <person name="Kucharzyk K."/>
            <person name="Murdoch R.W."/>
            <person name="Higgins S."/>
            <person name="Loffler F."/>
        </authorList>
    </citation>
    <scope>NUCLEOTIDE SEQUENCE</scope>
</reference>
<evidence type="ECO:0000256" key="8">
    <source>
        <dbReference type="ARBA" id="ARBA00023136"/>
    </source>
</evidence>
<comment type="caution">
    <text evidence="11">The sequence shown here is derived from an EMBL/GenBank/DDBJ whole genome shotgun (WGS) entry which is preliminary data.</text>
</comment>